<dbReference type="AlphaFoldDB" id="A0A2S0MCS0"/>
<organism evidence="2 3">
    <name type="scientific">Ottowia oryzae</name>
    <dbReference type="NCBI Taxonomy" id="2109914"/>
    <lineage>
        <taxon>Bacteria</taxon>
        <taxon>Pseudomonadati</taxon>
        <taxon>Pseudomonadota</taxon>
        <taxon>Betaproteobacteria</taxon>
        <taxon>Burkholderiales</taxon>
        <taxon>Comamonadaceae</taxon>
        <taxon>Ottowia</taxon>
    </lineage>
</organism>
<sequence>MQQAAPAAKALHIFKPGRHITVAGEAIEFSEADIAATAAAYNPKIHKAPIVKGHPAIDAPAQGWAEALQANERGLYALPSKVDPAFAEEVRAGRWGALSAKFYRPDAANNPVPGTWYLRHIGVLGAQPPGVKGLEAPEFAEADADSVCFAEGVAFGDWTPMTQANLFRQLRDWIVSKFGLEEADKVLPNYDVRELELAAQEEVASHRAPSSSLPAFAEGEPAPSNPPPQESTVTEQEAAQLREKNAQLQAQLTAANEAAVAAAARDAQAAAAARTAEHTAFAEALIEQAKVPEADKARIVAIADAIHPPGDAPVMFGEGDGKTTLYAQFKSFLEGLKPSVEFGEQATRGRAGSADGGAPEVEYAEGVDPESIELDKKIRAYMAAHKVTYAVAYAAVTK</sequence>
<proteinExistence type="predicted"/>
<reference evidence="2 3" key="1">
    <citation type="submission" date="2018-03" db="EMBL/GenBank/DDBJ databases">
        <title>Genome sequencing of Ottowia sp.</title>
        <authorList>
            <person name="Kim S.-J."/>
            <person name="Heo J."/>
            <person name="Kwon S.-W."/>
        </authorList>
    </citation>
    <scope>NUCLEOTIDE SEQUENCE [LARGE SCALE GENOMIC DNA]</scope>
    <source>
        <strain evidence="2 3">KADR8-3</strain>
    </source>
</reference>
<evidence type="ECO:0000313" key="3">
    <source>
        <dbReference type="Proteomes" id="UP000239709"/>
    </source>
</evidence>
<dbReference type="Proteomes" id="UP000239709">
    <property type="component" value="Chromosome"/>
</dbReference>
<evidence type="ECO:0000313" key="2">
    <source>
        <dbReference type="EMBL" id="AVO33684.1"/>
    </source>
</evidence>
<keyword evidence="3" id="KW-1185">Reference proteome</keyword>
<dbReference type="EMBL" id="CP027666">
    <property type="protein sequence ID" value="AVO33684.1"/>
    <property type="molecule type" value="Genomic_DNA"/>
</dbReference>
<dbReference type="KEGG" id="otk:C6570_04990"/>
<dbReference type="OrthoDB" id="9816412at2"/>
<protein>
    <submittedName>
        <fullName evidence="2">Peptidase</fullName>
    </submittedName>
</protein>
<gene>
    <name evidence="2" type="ORF">C6570_04990</name>
</gene>
<evidence type="ECO:0000256" key="1">
    <source>
        <dbReference type="SAM" id="MobiDB-lite"/>
    </source>
</evidence>
<dbReference type="RefSeq" id="WP_106702241.1">
    <property type="nucleotide sequence ID" value="NZ_CP027666.1"/>
</dbReference>
<name>A0A2S0MCS0_9BURK</name>
<accession>A0A2S0MCS0</accession>
<feature type="region of interest" description="Disordered" evidence="1">
    <location>
        <begin position="203"/>
        <end position="235"/>
    </location>
</feature>